<gene>
    <name evidence="3" type="ORF">TCAP_05106</name>
</gene>
<dbReference type="Gene3D" id="2.60.120.200">
    <property type="match status" value="1"/>
</dbReference>
<dbReference type="OrthoDB" id="4781at2759"/>
<dbReference type="GO" id="GO:0004553">
    <property type="term" value="F:hydrolase activity, hydrolyzing O-glycosyl compounds"/>
    <property type="evidence" value="ECO:0007669"/>
    <property type="project" value="InterPro"/>
</dbReference>
<dbReference type="STRING" id="45235.A0A2K3QBP7"/>
<dbReference type="AlphaFoldDB" id="A0A2K3QBP7"/>
<evidence type="ECO:0000313" key="3">
    <source>
        <dbReference type="EMBL" id="PNY24957.1"/>
    </source>
</evidence>
<evidence type="ECO:0000256" key="1">
    <source>
        <dbReference type="SAM" id="SignalP"/>
    </source>
</evidence>
<dbReference type="Proteomes" id="UP000236621">
    <property type="component" value="Unassembled WGS sequence"/>
</dbReference>
<comment type="caution">
    <text evidence="3">The sequence shown here is derived from an EMBL/GenBank/DDBJ whole genome shotgun (WGS) entry which is preliminary data.</text>
</comment>
<name>A0A2K3QBP7_9HYPO</name>
<organism evidence="3 4">
    <name type="scientific">Tolypocladium capitatum</name>
    <dbReference type="NCBI Taxonomy" id="45235"/>
    <lineage>
        <taxon>Eukaryota</taxon>
        <taxon>Fungi</taxon>
        <taxon>Dikarya</taxon>
        <taxon>Ascomycota</taxon>
        <taxon>Pezizomycotina</taxon>
        <taxon>Sordariomycetes</taxon>
        <taxon>Hypocreomycetidae</taxon>
        <taxon>Hypocreales</taxon>
        <taxon>Ophiocordycipitaceae</taxon>
        <taxon>Tolypocladium</taxon>
    </lineage>
</organism>
<feature type="domain" description="GH16" evidence="2">
    <location>
        <begin position="52"/>
        <end position="113"/>
    </location>
</feature>
<proteinExistence type="predicted"/>
<dbReference type="GO" id="GO:0005975">
    <property type="term" value="P:carbohydrate metabolic process"/>
    <property type="evidence" value="ECO:0007669"/>
    <property type="project" value="InterPro"/>
</dbReference>
<protein>
    <submittedName>
        <fullName evidence="3">Glycosidase crf1</fullName>
    </submittedName>
</protein>
<evidence type="ECO:0000259" key="2">
    <source>
        <dbReference type="Pfam" id="PF00722"/>
    </source>
</evidence>
<dbReference type="InterPro" id="IPR000757">
    <property type="entry name" value="Beta-glucanase-like"/>
</dbReference>
<feature type="chain" id="PRO_5014441674" evidence="1">
    <location>
        <begin position="18"/>
        <end position="129"/>
    </location>
</feature>
<sequence length="129" mass="13502">MLPNIFVTVVLAVPAMAGSKDLAGCDALRILGLKATQIAGQTPSLPATPRRGKGVAMGMWKAGDAPRLTSRRYLLFGKISATVQAARGPGLISALVMKSGSADEIDWTWHVGEMPQGSRPQTPMGEESG</sequence>
<accession>A0A2K3QBP7</accession>
<evidence type="ECO:0000313" key="4">
    <source>
        <dbReference type="Proteomes" id="UP000236621"/>
    </source>
</evidence>
<keyword evidence="1" id="KW-0732">Signal</keyword>
<keyword evidence="3" id="KW-0326">Glycosidase</keyword>
<keyword evidence="4" id="KW-1185">Reference proteome</keyword>
<feature type="signal peptide" evidence="1">
    <location>
        <begin position="1"/>
        <end position="17"/>
    </location>
</feature>
<keyword evidence="3" id="KW-0378">Hydrolase</keyword>
<reference evidence="3 4" key="1">
    <citation type="submission" date="2017-08" db="EMBL/GenBank/DDBJ databases">
        <title>Harnessing the power of phylogenomics to disentangle the directionality and signatures of interkingdom host jumping in the parasitic fungal genus Tolypocladium.</title>
        <authorList>
            <person name="Quandt C.A."/>
            <person name="Patterson W."/>
            <person name="Spatafora J.W."/>
        </authorList>
    </citation>
    <scope>NUCLEOTIDE SEQUENCE [LARGE SCALE GENOMIC DNA]</scope>
    <source>
        <strain evidence="3 4">CBS 113982</strain>
    </source>
</reference>
<dbReference type="InterPro" id="IPR013320">
    <property type="entry name" value="ConA-like_dom_sf"/>
</dbReference>
<dbReference type="SUPFAM" id="SSF49899">
    <property type="entry name" value="Concanavalin A-like lectins/glucanases"/>
    <property type="match status" value="1"/>
</dbReference>
<dbReference type="EMBL" id="NRSZ01000824">
    <property type="protein sequence ID" value="PNY24957.1"/>
    <property type="molecule type" value="Genomic_DNA"/>
</dbReference>
<dbReference type="Pfam" id="PF00722">
    <property type="entry name" value="Glyco_hydro_16"/>
    <property type="match status" value="1"/>
</dbReference>